<dbReference type="GO" id="GO:0016301">
    <property type="term" value="F:kinase activity"/>
    <property type="evidence" value="ECO:0007669"/>
    <property type="project" value="UniProtKB-KW"/>
</dbReference>
<keyword evidence="2" id="KW-0418">Kinase</keyword>
<keyword evidence="3" id="KW-1185">Reference proteome</keyword>
<dbReference type="PANTHER" id="PTHR18964">
    <property type="entry name" value="ROK (REPRESSOR, ORF, KINASE) FAMILY"/>
    <property type="match status" value="1"/>
</dbReference>
<dbReference type="Gene3D" id="3.30.420.40">
    <property type="match status" value="2"/>
</dbReference>
<dbReference type="InParanoid" id="M7XDS5"/>
<dbReference type="Proteomes" id="UP000010953">
    <property type="component" value="Unassembled WGS sequence"/>
</dbReference>
<name>M7XDS5_9BACT</name>
<gene>
    <name evidence="2" type="ORF">C943_00316</name>
</gene>
<dbReference type="eggNOG" id="COG1940">
    <property type="taxonomic scope" value="Bacteria"/>
</dbReference>
<organism evidence="2 3">
    <name type="scientific">Mariniradius saccharolyticus AK6</name>
    <dbReference type="NCBI Taxonomy" id="1239962"/>
    <lineage>
        <taxon>Bacteria</taxon>
        <taxon>Pseudomonadati</taxon>
        <taxon>Bacteroidota</taxon>
        <taxon>Cytophagia</taxon>
        <taxon>Cytophagales</taxon>
        <taxon>Cyclobacteriaceae</taxon>
        <taxon>Mariniradius</taxon>
    </lineage>
</organism>
<dbReference type="InterPro" id="IPR000600">
    <property type="entry name" value="ROK"/>
</dbReference>
<dbReference type="SUPFAM" id="SSF53067">
    <property type="entry name" value="Actin-like ATPase domain"/>
    <property type="match status" value="1"/>
</dbReference>
<evidence type="ECO:0000313" key="3">
    <source>
        <dbReference type="Proteomes" id="UP000010953"/>
    </source>
</evidence>
<accession>M7XDS5</accession>
<proteinExistence type="inferred from homology"/>
<dbReference type="PANTHER" id="PTHR18964:SF149">
    <property type="entry name" value="BIFUNCTIONAL UDP-N-ACETYLGLUCOSAMINE 2-EPIMERASE_N-ACETYLMANNOSAMINE KINASE"/>
    <property type="match status" value="1"/>
</dbReference>
<protein>
    <submittedName>
        <fullName evidence="2">Sugar kinase, ROK family</fullName>
    </submittedName>
</protein>
<dbReference type="Pfam" id="PF00480">
    <property type="entry name" value="ROK"/>
    <property type="match status" value="1"/>
</dbReference>
<comment type="similarity">
    <text evidence="1">Belongs to the ROK (NagC/XylR) family.</text>
</comment>
<sequence>MAGKKVQRKLSSAAVELLNNKPMLKTERPILGLDIGGTNIKAGVLVGSELVDIRMIETPSQESQEYILETIADLIGTYLHHDFFAIGVGIPGLIDTDLGIVLNLENIPSFKRVHLREFLELRFGKPVYINNDANCFALGEYKFGAAKIYKHVVGITLGTGLGAGIIANGHLYCGFNCAAGEWCSAPYLDQDFEFYCSSKFFYAKYHAKAKSLSKRAKDGDKEALRAYAEYGHHLGELIKNILYTLAPQAIVLGGSIRKAYPFFRESMLANIATFKYPSVSANLKILISELDETGIHGAVALVDEYAVPAEPVEKSI</sequence>
<evidence type="ECO:0000256" key="1">
    <source>
        <dbReference type="ARBA" id="ARBA00006479"/>
    </source>
</evidence>
<dbReference type="STRING" id="1239962.C943_00316"/>
<dbReference type="EMBL" id="AMZY02000010">
    <property type="protein sequence ID" value="EMS33039.1"/>
    <property type="molecule type" value="Genomic_DNA"/>
</dbReference>
<dbReference type="AlphaFoldDB" id="M7XDS5"/>
<keyword evidence="2" id="KW-0808">Transferase</keyword>
<evidence type="ECO:0000313" key="2">
    <source>
        <dbReference type="EMBL" id="EMS33039.1"/>
    </source>
</evidence>
<comment type="caution">
    <text evidence="2">The sequence shown here is derived from an EMBL/GenBank/DDBJ whole genome shotgun (WGS) entry which is preliminary data.</text>
</comment>
<reference evidence="2" key="1">
    <citation type="submission" date="2013-01" db="EMBL/GenBank/DDBJ databases">
        <title>Genome assembly of Mariniradius saccharolyticus AK6.</title>
        <authorList>
            <person name="Vaidya B."/>
            <person name="Khatri I."/>
            <person name="Tanuku N.R.S."/>
            <person name="Subramanian S."/>
            <person name="Pinnaka A."/>
        </authorList>
    </citation>
    <scope>NUCLEOTIDE SEQUENCE [LARGE SCALE GENOMIC DNA]</scope>
    <source>
        <strain evidence="2">AK6</strain>
    </source>
</reference>
<dbReference type="InterPro" id="IPR043129">
    <property type="entry name" value="ATPase_NBD"/>
</dbReference>